<comment type="caution">
    <text evidence="1">The sequence shown here is derived from an EMBL/GenBank/DDBJ whole genome shotgun (WGS) entry which is preliminary data.</text>
</comment>
<name>A0AAN8BVZ6_9TELE</name>
<evidence type="ECO:0000313" key="2">
    <source>
        <dbReference type="Proteomes" id="UP001335648"/>
    </source>
</evidence>
<protein>
    <submittedName>
        <fullName evidence="1">Uncharacterized protein</fullName>
    </submittedName>
</protein>
<keyword evidence="2" id="KW-1185">Reference proteome</keyword>
<accession>A0AAN8BVZ6</accession>
<evidence type="ECO:0000313" key="1">
    <source>
        <dbReference type="EMBL" id="KAK5892876.1"/>
    </source>
</evidence>
<dbReference type="EMBL" id="JAULUE010002055">
    <property type="protein sequence ID" value="KAK5892876.1"/>
    <property type="molecule type" value="Genomic_DNA"/>
</dbReference>
<organism evidence="1 2">
    <name type="scientific">Champsocephalus esox</name>
    <name type="common">pike icefish</name>
    <dbReference type="NCBI Taxonomy" id="159716"/>
    <lineage>
        <taxon>Eukaryota</taxon>
        <taxon>Metazoa</taxon>
        <taxon>Chordata</taxon>
        <taxon>Craniata</taxon>
        <taxon>Vertebrata</taxon>
        <taxon>Euteleostomi</taxon>
        <taxon>Actinopterygii</taxon>
        <taxon>Neopterygii</taxon>
        <taxon>Teleostei</taxon>
        <taxon>Neoteleostei</taxon>
        <taxon>Acanthomorphata</taxon>
        <taxon>Eupercaria</taxon>
        <taxon>Perciformes</taxon>
        <taxon>Notothenioidei</taxon>
        <taxon>Channichthyidae</taxon>
        <taxon>Champsocephalus</taxon>
    </lineage>
</organism>
<sequence>MTKDLIQRPYRQSVIFIEEVWSDEQSGIRQHFGSLGQEFLLQHGHSGATPHGKYRAVETGSQDFAVRNSSRLAFLPPDTSAEERIII</sequence>
<proteinExistence type="predicted"/>
<dbReference type="AlphaFoldDB" id="A0AAN8BVZ6"/>
<dbReference type="Proteomes" id="UP001335648">
    <property type="component" value="Unassembled WGS sequence"/>
</dbReference>
<gene>
    <name evidence="1" type="ORF">CesoFtcFv8_013223</name>
</gene>
<reference evidence="1 2" key="1">
    <citation type="journal article" date="2023" name="Mol. Biol. Evol.">
        <title>Genomics of Secondarily Temperate Adaptation in the Only Non-Antarctic Icefish.</title>
        <authorList>
            <person name="Rivera-Colon A.G."/>
            <person name="Rayamajhi N."/>
            <person name="Minhas B.F."/>
            <person name="Madrigal G."/>
            <person name="Bilyk K.T."/>
            <person name="Yoon V."/>
            <person name="Hune M."/>
            <person name="Gregory S."/>
            <person name="Cheng C.H.C."/>
            <person name="Catchen J.M."/>
        </authorList>
    </citation>
    <scope>NUCLEOTIDE SEQUENCE [LARGE SCALE GENOMIC DNA]</scope>
    <source>
        <strain evidence="1">JC2023a</strain>
    </source>
</reference>